<gene>
    <name evidence="2" type="ORF">IPH26_00115</name>
</gene>
<evidence type="ECO:0000313" key="2">
    <source>
        <dbReference type="EMBL" id="MBK6971418.1"/>
    </source>
</evidence>
<reference evidence="2" key="1">
    <citation type="submission" date="2020-10" db="EMBL/GenBank/DDBJ databases">
        <title>Connecting structure to function with the recovery of over 1000 high-quality activated sludge metagenome-assembled genomes encoding full-length rRNA genes using long-read sequencing.</title>
        <authorList>
            <person name="Singleton C.M."/>
            <person name="Petriglieri F."/>
            <person name="Kristensen J.M."/>
            <person name="Kirkegaard R.H."/>
            <person name="Michaelsen T.Y."/>
            <person name="Andersen M.H."/>
            <person name="Karst S.M."/>
            <person name="Dueholm M.S."/>
            <person name="Nielsen P.H."/>
            <person name="Albertsen M."/>
        </authorList>
    </citation>
    <scope>NUCLEOTIDE SEQUENCE</scope>
    <source>
        <strain evidence="2">Bjer_18-Q3-R1-45_BAT3C.347</strain>
    </source>
</reference>
<dbReference type="Pfam" id="PF05016">
    <property type="entry name" value="ParE_toxin"/>
    <property type="match status" value="1"/>
</dbReference>
<dbReference type="InterPro" id="IPR035093">
    <property type="entry name" value="RelE/ParE_toxin_dom_sf"/>
</dbReference>
<sequence>MLEVEVTPRAAAQIEAAAAWWASNRLSTPDAIRVDFQDARTLLSHQPGIGARSSTARYPDLRRLYLSRVRYHVYYDVRPGKVVILAFWHASRGSVPNL</sequence>
<protein>
    <submittedName>
        <fullName evidence="2">Type II toxin-antitoxin system RelE/ParE family toxin</fullName>
    </submittedName>
</protein>
<dbReference type="Proteomes" id="UP000807785">
    <property type="component" value="Unassembled WGS sequence"/>
</dbReference>
<comment type="caution">
    <text evidence="2">The sequence shown here is derived from an EMBL/GenBank/DDBJ whole genome shotgun (WGS) entry which is preliminary data.</text>
</comment>
<evidence type="ECO:0000313" key="3">
    <source>
        <dbReference type="Proteomes" id="UP000807785"/>
    </source>
</evidence>
<dbReference type="Gene3D" id="3.30.2310.20">
    <property type="entry name" value="RelE-like"/>
    <property type="match status" value="1"/>
</dbReference>
<keyword evidence="1" id="KW-1277">Toxin-antitoxin system</keyword>
<name>A0A9D7E0H1_9PROT</name>
<dbReference type="EMBL" id="JADJEV010000001">
    <property type="protein sequence ID" value="MBK6971418.1"/>
    <property type="molecule type" value="Genomic_DNA"/>
</dbReference>
<dbReference type="InterPro" id="IPR007712">
    <property type="entry name" value="RelE/ParE_toxin"/>
</dbReference>
<accession>A0A9D7E0H1</accession>
<dbReference type="AlphaFoldDB" id="A0A9D7E0H1"/>
<organism evidence="2 3">
    <name type="scientific">Candidatus Methylophosphatis roskildensis</name>
    <dbReference type="NCBI Taxonomy" id="2899263"/>
    <lineage>
        <taxon>Bacteria</taxon>
        <taxon>Pseudomonadati</taxon>
        <taxon>Pseudomonadota</taxon>
        <taxon>Betaproteobacteria</taxon>
        <taxon>Nitrosomonadales</taxon>
        <taxon>Sterolibacteriaceae</taxon>
        <taxon>Candidatus Methylophosphatis</taxon>
    </lineage>
</organism>
<proteinExistence type="predicted"/>
<evidence type="ECO:0000256" key="1">
    <source>
        <dbReference type="ARBA" id="ARBA00022649"/>
    </source>
</evidence>